<organism evidence="1 2">
    <name type="scientific">Tilletiaria anomala (strain ATCC 24038 / CBS 436.72 / UBC 951)</name>
    <dbReference type="NCBI Taxonomy" id="1037660"/>
    <lineage>
        <taxon>Eukaryota</taxon>
        <taxon>Fungi</taxon>
        <taxon>Dikarya</taxon>
        <taxon>Basidiomycota</taxon>
        <taxon>Ustilaginomycotina</taxon>
        <taxon>Exobasidiomycetes</taxon>
        <taxon>Georgefischeriales</taxon>
        <taxon>Tilletiariaceae</taxon>
        <taxon>Tilletiaria</taxon>
    </lineage>
</organism>
<dbReference type="GeneID" id="25265498"/>
<accession>A0A066VBA8</accession>
<dbReference type="AlphaFoldDB" id="A0A066VBA8"/>
<evidence type="ECO:0000313" key="2">
    <source>
        <dbReference type="Proteomes" id="UP000027361"/>
    </source>
</evidence>
<dbReference type="Proteomes" id="UP000027361">
    <property type="component" value="Unassembled WGS sequence"/>
</dbReference>
<gene>
    <name evidence="1" type="ORF">K437DRAFT_260245</name>
</gene>
<dbReference type="EMBL" id="JMSN01000184">
    <property type="protein sequence ID" value="KDN36049.1"/>
    <property type="molecule type" value="Genomic_DNA"/>
</dbReference>
<dbReference type="OrthoDB" id="16434at2759"/>
<dbReference type="RefSeq" id="XP_013239927.1">
    <property type="nucleotide sequence ID" value="XM_013384473.1"/>
</dbReference>
<dbReference type="InParanoid" id="A0A066VBA8"/>
<evidence type="ECO:0000313" key="1">
    <source>
        <dbReference type="EMBL" id="KDN36049.1"/>
    </source>
</evidence>
<reference evidence="1 2" key="1">
    <citation type="submission" date="2014-05" db="EMBL/GenBank/DDBJ databases">
        <title>Draft genome sequence of a rare smut relative, Tilletiaria anomala UBC 951.</title>
        <authorList>
            <consortium name="DOE Joint Genome Institute"/>
            <person name="Toome M."/>
            <person name="Kuo A."/>
            <person name="Henrissat B."/>
            <person name="Lipzen A."/>
            <person name="Tritt A."/>
            <person name="Yoshinaga Y."/>
            <person name="Zane M."/>
            <person name="Barry K."/>
            <person name="Grigoriev I.V."/>
            <person name="Spatafora J.W."/>
            <person name="Aimea M.C."/>
        </authorList>
    </citation>
    <scope>NUCLEOTIDE SEQUENCE [LARGE SCALE GENOMIC DNA]</scope>
    <source>
        <strain evidence="1 2">UBC 951</strain>
    </source>
</reference>
<dbReference type="HOGENOM" id="CLU_1476133_0_0_1"/>
<protein>
    <submittedName>
        <fullName evidence="1">Uncharacterized protein</fullName>
    </submittedName>
</protein>
<sequence length="183" mass="20910">MRCSPCICSAARTASTKAPRSSAAAAAAPSSNPNTSLILLQEFIPESLPRVLRTQIGHHLQRPTRQQLFDLLADLPRDGIGQKVWQPRWENTSEKQVFENAHKFSFLPKSFLKTQRRLGLTTSCERGIRYWKVTRTSLTKDPEQRKAWGYLYWDDQLVAPKEMEIKDGGQGWAMFKGKEHPEQ</sequence>
<keyword evidence="2" id="KW-1185">Reference proteome</keyword>
<proteinExistence type="predicted"/>
<name>A0A066VBA8_TILAU</name>
<comment type="caution">
    <text evidence="1">The sequence shown here is derived from an EMBL/GenBank/DDBJ whole genome shotgun (WGS) entry which is preliminary data.</text>
</comment>